<evidence type="ECO:0000259" key="7">
    <source>
        <dbReference type="Pfam" id="PF00082"/>
    </source>
</evidence>
<dbReference type="GO" id="GO:0004252">
    <property type="term" value="F:serine-type endopeptidase activity"/>
    <property type="evidence" value="ECO:0007669"/>
    <property type="project" value="InterPro"/>
</dbReference>
<dbReference type="PROSITE" id="PS51892">
    <property type="entry name" value="SUBTILASE"/>
    <property type="match status" value="1"/>
</dbReference>
<gene>
    <name evidence="9" type="ORF">OLC1_LOCUS15129</name>
</gene>
<keyword evidence="2" id="KW-0645">Protease</keyword>
<dbReference type="InterPro" id="IPR000209">
    <property type="entry name" value="Peptidase_S8/S53_dom"/>
</dbReference>
<dbReference type="InterPro" id="IPR045051">
    <property type="entry name" value="SBT"/>
</dbReference>
<comment type="caution">
    <text evidence="6">Lacks conserved residue(s) required for the propagation of feature annotation.</text>
</comment>
<dbReference type="Pfam" id="PF17766">
    <property type="entry name" value="fn3_6"/>
    <property type="match status" value="1"/>
</dbReference>
<evidence type="ECO:0000256" key="5">
    <source>
        <dbReference type="ARBA" id="ARBA00022825"/>
    </source>
</evidence>
<evidence type="ECO:0000313" key="9">
    <source>
        <dbReference type="EMBL" id="CAI9106662.1"/>
    </source>
</evidence>
<keyword evidence="4" id="KW-0378">Hydrolase</keyword>
<dbReference type="GO" id="GO:0006508">
    <property type="term" value="P:proteolysis"/>
    <property type="evidence" value="ECO:0007669"/>
    <property type="project" value="UniProtKB-KW"/>
</dbReference>
<dbReference type="Gene3D" id="3.40.50.200">
    <property type="entry name" value="Peptidase S8/S53 domain"/>
    <property type="match status" value="1"/>
</dbReference>
<feature type="domain" description="Peptidase S8/S53" evidence="7">
    <location>
        <begin position="27"/>
        <end position="332"/>
    </location>
</feature>
<dbReference type="Gene3D" id="2.60.40.2310">
    <property type="match status" value="1"/>
</dbReference>
<evidence type="ECO:0000313" key="10">
    <source>
        <dbReference type="Proteomes" id="UP001161247"/>
    </source>
</evidence>
<comment type="similarity">
    <text evidence="1 6">Belongs to the peptidase S8 family.</text>
</comment>
<dbReference type="Gene3D" id="3.50.30.30">
    <property type="match status" value="1"/>
</dbReference>
<name>A0AAV1DJ12_OLDCO</name>
<dbReference type="PANTHER" id="PTHR10795">
    <property type="entry name" value="PROPROTEIN CONVERTASE SUBTILISIN/KEXIN"/>
    <property type="match status" value="1"/>
</dbReference>
<dbReference type="InterPro" id="IPR041469">
    <property type="entry name" value="Subtilisin-like_FN3"/>
</dbReference>
<feature type="domain" description="Subtilisin-like protease fibronectin type-III" evidence="8">
    <location>
        <begin position="391"/>
        <end position="486"/>
    </location>
</feature>
<dbReference type="PROSITE" id="PS00138">
    <property type="entry name" value="SUBTILASE_SER"/>
    <property type="match status" value="1"/>
</dbReference>
<evidence type="ECO:0000256" key="2">
    <source>
        <dbReference type="ARBA" id="ARBA00022670"/>
    </source>
</evidence>
<evidence type="ECO:0000256" key="1">
    <source>
        <dbReference type="ARBA" id="ARBA00011073"/>
    </source>
</evidence>
<dbReference type="Proteomes" id="UP001161247">
    <property type="component" value="Chromosome 5"/>
</dbReference>
<dbReference type="InterPro" id="IPR036852">
    <property type="entry name" value="Peptidase_S8/S53_dom_sf"/>
</dbReference>
<dbReference type="EMBL" id="OX459122">
    <property type="protein sequence ID" value="CAI9106662.1"/>
    <property type="molecule type" value="Genomic_DNA"/>
</dbReference>
<dbReference type="CDD" id="cd02120">
    <property type="entry name" value="PA_subtilisin_like"/>
    <property type="match status" value="1"/>
</dbReference>
<evidence type="ECO:0000259" key="8">
    <source>
        <dbReference type="Pfam" id="PF17766"/>
    </source>
</evidence>
<keyword evidence="3" id="KW-0732">Signal</keyword>
<reference evidence="9" key="1">
    <citation type="submission" date="2023-03" db="EMBL/GenBank/DDBJ databases">
        <authorList>
            <person name="Julca I."/>
        </authorList>
    </citation>
    <scope>NUCLEOTIDE SEQUENCE</scope>
</reference>
<evidence type="ECO:0000256" key="6">
    <source>
        <dbReference type="PROSITE-ProRule" id="PRU01240"/>
    </source>
</evidence>
<accession>A0AAV1DJ12</accession>
<protein>
    <submittedName>
        <fullName evidence="9">OLC1v1005865C1</fullName>
    </submittedName>
</protein>
<evidence type="ECO:0000256" key="4">
    <source>
        <dbReference type="ARBA" id="ARBA00022801"/>
    </source>
</evidence>
<proteinExistence type="inferred from homology"/>
<dbReference type="Pfam" id="PF00082">
    <property type="entry name" value="Peptidase_S8"/>
    <property type="match status" value="1"/>
</dbReference>
<dbReference type="SUPFAM" id="SSF52743">
    <property type="entry name" value="Subtilisin-like"/>
    <property type="match status" value="1"/>
</dbReference>
<organism evidence="9 10">
    <name type="scientific">Oldenlandia corymbosa var. corymbosa</name>
    <dbReference type="NCBI Taxonomy" id="529605"/>
    <lineage>
        <taxon>Eukaryota</taxon>
        <taxon>Viridiplantae</taxon>
        <taxon>Streptophyta</taxon>
        <taxon>Embryophyta</taxon>
        <taxon>Tracheophyta</taxon>
        <taxon>Spermatophyta</taxon>
        <taxon>Magnoliopsida</taxon>
        <taxon>eudicotyledons</taxon>
        <taxon>Gunneridae</taxon>
        <taxon>Pentapetalae</taxon>
        <taxon>asterids</taxon>
        <taxon>lamiids</taxon>
        <taxon>Gentianales</taxon>
        <taxon>Rubiaceae</taxon>
        <taxon>Rubioideae</taxon>
        <taxon>Spermacoceae</taxon>
        <taxon>Hedyotis-Oldenlandia complex</taxon>
        <taxon>Oldenlandia</taxon>
    </lineage>
</organism>
<keyword evidence="10" id="KW-1185">Reference proteome</keyword>
<dbReference type="AlphaFoldDB" id="A0AAV1DJ12"/>
<evidence type="ECO:0000256" key="3">
    <source>
        <dbReference type="ARBA" id="ARBA00022729"/>
    </source>
</evidence>
<dbReference type="InterPro" id="IPR023828">
    <property type="entry name" value="Peptidase_S8_Ser-AS"/>
</dbReference>
<sequence length="488" mass="53318">MIQYQTGSTFCLYPFNNYEYESYATDAVSIGTFHAVENGILVVAAAGNGGTEEDPPRIGNVAPWILTVGATTIDRFFESDVVLGNNKVIKGGGVHTSTFQKSPVYPLTDGRSAMKPGANEVDASNCYIDALDANKVKGKIVLRRNSLEDTTTSGQYEDIQRLGGIALVYVDNYGQLIDSVSGSIPRIPITWQDREQIQAYMNSTRNPTATILPTITVSNVKPAPSVAFFSGRGPIYKNDYLIKPDVVAPGVDILSAWPSNVTNEAFNILSGTSMSCPHVTGIAALIKSKYPSWGPTEIKSALMTTANPANNLKKPITNNVGDPVTPYEMGAGEVTLFSPSQPGLVYKTKGVEYLRFLCYKGYNTSTIKLLSSMFPANFSCPKNSNEEMISNINYPSIVIVQSANRKFTTVTRTVTNVGDEESTYRVTVEMSQNVEIKVSPTELKFTKYQKKLSYEVTTYAAQLNGFAYGSISWSNEKHNVRIPFVVTN</sequence>
<keyword evidence="5" id="KW-0720">Serine protease</keyword>